<name>A0A3B0Q449_MYCGL</name>
<proteinExistence type="predicted"/>
<dbReference type="EMBL" id="LS991952">
    <property type="protein sequence ID" value="SYV95671.1"/>
    <property type="molecule type" value="Genomic_DNA"/>
</dbReference>
<protein>
    <submittedName>
        <fullName evidence="1">Uncharacterized protein</fullName>
    </submittedName>
</protein>
<gene>
    <name evidence="1" type="ORF">NCTC10115_01526</name>
</gene>
<dbReference type="Proteomes" id="UP000260136">
    <property type="component" value="Chromosome"/>
</dbReference>
<organism evidence="1 2">
    <name type="scientific">Mycoplasmoides gallisepticum</name>
    <name type="common">Mycoplasma gallisepticum</name>
    <dbReference type="NCBI Taxonomy" id="2096"/>
    <lineage>
        <taxon>Bacteria</taxon>
        <taxon>Bacillati</taxon>
        <taxon>Mycoplasmatota</taxon>
        <taxon>Mycoplasmoidales</taxon>
        <taxon>Mycoplasmoidaceae</taxon>
        <taxon>Mycoplasmoides</taxon>
    </lineage>
</organism>
<reference evidence="2" key="1">
    <citation type="submission" date="2018-06" db="EMBL/GenBank/DDBJ databases">
        <authorList>
            <consortium name="Pathogen Informatics"/>
        </authorList>
    </citation>
    <scope>NUCLEOTIDE SEQUENCE [LARGE SCALE GENOMIC DNA]</scope>
    <source>
        <strain evidence="2">NCTC10115</strain>
    </source>
</reference>
<dbReference type="AlphaFoldDB" id="A0A3B0Q449"/>
<sequence>MSKKVPLKKMILLSSLGVVTAATAVAIPVSLTTANLNRVI</sequence>
<accession>A0A3B0Q449</accession>
<evidence type="ECO:0000313" key="1">
    <source>
        <dbReference type="EMBL" id="SYV95671.1"/>
    </source>
</evidence>
<evidence type="ECO:0000313" key="2">
    <source>
        <dbReference type="Proteomes" id="UP000260136"/>
    </source>
</evidence>